<name>A0AAN6WQ06_9PEZI</name>
<dbReference type="PANTHER" id="PTHR35043">
    <property type="entry name" value="TRANSCRIPTION FACTOR DOMAIN-CONTAINING PROTEIN"/>
    <property type="match status" value="1"/>
</dbReference>
<accession>A0AAN6WQ06</accession>
<feature type="transmembrane region" description="Helical" evidence="1">
    <location>
        <begin position="27"/>
        <end position="49"/>
    </location>
</feature>
<organism evidence="2 3">
    <name type="scientific">Podospora australis</name>
    <dbReference type="NCBI Taxonomy" id="1536484"/>
    <lineage>
        <taxon>Eukaryota</taxon>
        <taxon>Fungi</taxon>
        <taxon>Dikarya</taxon>
        <taxon>Ascomycota</taxon>
        <taxon>Pezizomycotina</taxon>
        <taxon>Sordariomycetes</taxon>
        <taxon>Sordariomycetidae</taxon>
        <taxon>Sordariales</taxon>
        <taxon>Podosporaceae</taxon>
        <taxon>Podospora</taxon>
    </lineage>
</organism>
<keyword evidence="3" id="KW-1185">Reference proteome</keyword>
<proteinExistence type="predicted"/>
<evidence type="ECO:0000256" key="1">
    <source>
        <dbReference type="SAM" id="Phobius"/>
    </source>
</evidence>
<feature type="transmembrane region" description="Helical" evidence="1">
    <location>
        <begin position="591"/>
        <end position="610"/>
    </location>
</feature>
<gene>
    <name evidence="2" type="ORF">QBC35DRAFT_503979</name>
</gene>
<dbReference type="PANTHER" id="PTHR35043:SF9">
    <property type="match status" value="1"/>
</dbReference>
<sequence length="646" mass="71897">MEWNVFGARYSNDTVSWQDEPANRSTFSILTICLITLVLCTWGNIHLGLPAHAVSSAPTEMMPRGNSASIRSLQAQWVFLSVFFPEVLVYEALMQFRRAKNLCAQARAALNSKTNSGDAEQAQLPTSRHQWTMTHSYWAMLGGIVAGVPDIDTFLPVLEDKNVVFEANGVSLLLRFEPDIVPDVAKSELKKSWWTFSAIFRVFVCVQSLWFCIAFIGRLAQRHVLSQLEAVIFLHALCTLVIYALLWQKGFVNTRVTRGITDERVRPFVAYSWMASDLSARPQPPPHWDSNIKESVAKTPEFEAIRMDRRQGDSQLEQQLPTLPAANSPAPDTDGLSVISATQTLTEDAVLPPPAPVPATPTNVRVTPTDALPGTGFYVNPNSQRWIVKVATTTETQGSEGPEFRTEHTTYNSAAAFDLSPVDVARWKLAWEAFVKYSQLPRYNADLKLISVRVKGAKRLPYPTIHHGDCNSWQVNKACGTDFTEVPEMLTGVFLSGLFGGFLAMAGWKATFPDETEALLWKIASLVTAGVPGAFLVASVAIGIWRFAREGISAAQKKRRQDCAAATEKAKKGERWKKVLASKWLTIPGKMLLGITYMVVGLAWMCIYLPSKVYLVWEGFRTMGCLPPEAYEVARWVNYLPHASWS</sequence>
<keyword evidence="1" id="KW-0812">Transmembrane</keyword>
<feature type="transmembrane region" description="Helical" evidence="1">
    <location>
        <begin position="228"/>
        <end position="246"/>
    </location>
</feature>
<dbReference type="EMBL" id="MU864454">
    <property type="protein sequence ID" value="KAK4185330.1"/>
    <property type="molecule type" value="Genomic_DNA"/>
</dbReference>
<reference evidence="2" key="1">
    <citation type="journal article" date="2023" name="Mol. Phylogenet. Evol.">
        <title>Genome-scale phylogeny and comparative genomics of the fungal order Sordariales.</title>
        <authorList>
            <person name="Hensen N."/>
            <person name="Bonometti L."/>
            <person name="Westerberg I."/>
            <person name="Brannstrom I.O."/>
            <person name="Guillou S."/>
            <person name="Cros-Aarteil S."/>
            <person name="Calhoun S."/>
            <person name="Haridas S."/>
            <person name="Kuo A."/>
            <person name="Mondo S."/>
            <person name="Pangilinan J."/>
            <person name="Riley R."/>
            <person name="LaButti K."/>
            <person name="Andreopoulos B."/>
            <person name="Lipzen A."/>
            <person name="Chen C."/>
            <person name="Yan M."/>
            <person name="Daum C."/>
            <person name="Ng V."/>
            <person name="Clum A."/>
            <person name="Steindorff A."/>
            <person name="Ohm R.A."/>
            <person name="Martin F."/>
            <person name="Silar P."/>
            <person name="Natvig D.O."/>
            <person name="Lalanne C."/>
            <person name="Gautier V."/>
            <person name="Ament-Velasquez S.L."/>
            <person name="Kruys A."/>
            <person name="Hutchinson M.I."/>
            <person name="Powell A.J."/>
            <person name="Barry K."/>
            <person name="Miller A.N."/>
            <person name="Grigoriev I.V."/>
            <person name="Debuchy R."/>
            <person name="Gladieux P."/>
            <person name="Hiltunen Thoren M."/>
            <person name="Johannesson H."/>
        </authorList>
    </citation>
    <scope>NUCLEOTIDE SEQUENCE</scope>
    <source>
        <strain evidence="2">PSN309</strain>
    </source>
</reference>
<feature type="transmembrane region" description="Helical" evidence="1">
    <location>
        <begin position="69"/>
        <end position="90"/>
    </location>
</feature>
<dbReference type="Proteomes" id="UP001302126">
    <property type="component" value="Unassembled WGS sequence"/>
</dbReference>
<keyword evidence="1" id="KW-0472">Membrane</keyword>
<dbReference type="AlphaFoldDB" id="A0AAN6WQ06"/>
<protein>
    <submittedName>
        <fullName evidence="2">Uncharacterized protein</fullName>
    </submittedName>
</protein>
<comment type="caution">
    <text evidence="2">The sequence shown here is derived from an EMBL/GenBank/DDBJ whole genome shotgun (WGS) entry which is preliminary data.</text>
</comment>
<evidence type="ECO:0000313" key="2">
    <source>
        <dbReference type="EMBL" id="KAK4185330.1"/>
    </source>
</evidence>
<feature type="transmembrane region" description="Helical" evidence="1">
    <location>
        <begin position="193"/>
        <end position="216"/>
    </location>
</feature>
<keyword evidence="1" id="KW-1133">Transmembrane helix</keyword>
<evidence type="ECO:0000313" key="3">
    <source>
        <dbReference type="Proteomes" id="UP001302126"/>
    </source>
</evidence>
<feature type="transmembrane region" description="Helical" evidence="1">
    <location>
        <begin position="490"/>
        <end position="508"/>
    </location>
</feature>
<feature type="transmembrane region" description="Helical" evidence="1">
    <location>
        <begin position="520"/>
        <end position="548"/>
    </location>
</feature>
<reference evidence="2" key="2">
    <citation type="submission" date="2023-05" db="EMBL/GenBank/DDBJ databases">
        <authorList>
            <consortium name="Lawrence Berkeley National Laboratory"/>
            <person name="Steindorff A."/>
            <person name="Hensen N."/>
            <person name="Bonometti L."/>
            <person name="Westerberg I."/>
            <person name="Brannstrom I.O."/>
            <person name="Guillou S."/>
            <person name="Cros-Aarteil S."/>
            <person name="Calhoun S."/>
            <person name="Haridas S."/>
            <person name="Kuo A."/>
            <person name="Mondo S."/>
            <person name="Pangilinan J."/>
            <person name="Riley R."/>
            <person name="Labutti K."/>
            <person name="Andreopoulos B."/>
            <person name="Lipzen A."/>
            <person name="Chen C."/>
            <person name="Yanf M."/>
            <person name="Daum C."/>
            <person name="Ng V."/>
            <person name="Clum A."/>
            <person name="Ohm R."/>
            <person name="Martin F."/>
            <person name="Silar P."/>
            <person name="Natvig D."/>
            <person name="Lalanne C."/>
            <person name="Gautier V."/>
            <person name="Ament-Velasquez S.L."/>
            <person name="Kruys A."/>
            <person name="Hutchinson M.I."/>
            <person name="Powell A.J."/>
            <person name="Barry K."/>
            <person name="Miller A.N."/>
            <person name="Grigoriev I.V."/>
            <person name="Debuchy R."/>
            <person name="Gladieux P."/>
            <person name="Thoren M.H."/>
            <person name="Johannesson H."/>
        </authorList>
    </citation>
    <scope>NUCLEOTIDE SEQUENCE</scope>
    <source>
        <strain evidence="2">PSN309</strain>
    </source>
</reference>